<keyword evidence="4" id="KW-1185">Reference proteome</keyword>
<dbReference type="InterPro" id="IPR018618">
    <property type="entry name" value="GID4/10-like"/>
</dbReference>
<comment type="similarity">
    <text evidence="1">Belongs to the GID4/VID24 family.</text>
</comment>
<gene>
    <name evidence="3" type="primary">VID24</name>
    <name evidence="3" type="ORF">FIM1_5069</name>
</gene>
<feature type="compositionally biased region" description="Low complexity" evidence="2">
    <location>
        <begin position="28"/>
        <end position="68"/>
    </location>
</feature>
<accession>A0ABX6F206</accession>
<evidence type="ECO:0000256" key="2">
    <source>
        <dbReference type="SAM" id="MobiDB-lite"/>
    </source>
</evidence>
<feature type="region of interest" description="Disordered" evidence="2">
    <location>
        <begin position="94"/>
        <end position="142"/>
    </location>
</feature>
<feature type="region of interest" description="Disordered" evidence="2">
    <location>
        <begin position="1"/>
        <end position="68"/>
    </location>
</feature>
<sequence>MITEETHVNAGSPSFKQVSLPLREEQAQAEAQAEAQVQVQVQAPVPGQGPSQGLGQALGQAQGGPVHSPSPALAFPAPLTPFLHRNPYFRLHRTASQESIRRSHENVTVTDTTDDYYDPHSPPRSRPATPTRTPSRKSHERTHWLAPRKRFVGYQISGYKKFQVTITIQSVSLPNNNESNCTSPHLTGFLSIKGLTVQNPEITTFFESITVTDSLGFLSKDIPIDYDSYKATDQTDLEHWLNFPSFKELCMQNDPKNPSKNILQSIIDGTYAHTDYLNQRFLYMRWNEKFLVPDADLESIDGASYDGYYYIVHDQLLGNILGFYYHQHAERFQQLELQPLVEPSIGDCSFEFA</sequence>
<dbReference type="EMBL" id="CP015060">
    <property type="protein sequence ID" value="QGN17860.1"/>
    <property type="molecule type" value="Genomic_DNA"/>
</dbReference>
<proteinExistence type="inferred from homology"/>
<protein>
    <submittedName>
        <fullName evidence="3">Vacuolar import and degradation protein 24</fullName>
    </submittedName>
</protein>
<dbReference type="Proteomes" id="UP000422736">
    <property type="component" value="Chromosome 8"/>
</dbReference>
<evidence type="ECO:0000256" key="1">
    <source>
        <dbReference type="ARBA" id="ARBA00061469"/>
    </source>
</evidence>
<evidence type="ECO:0000313" key="3">
    <source>
        <dbReference type="EMBL" id="QGN17860.1"/>
    </source>
</evidence>
<evidence type="ECO:0000313" key="4">
    <source>
        <dbReference type="Proteomes" id="UP000422736"/>
    </source>
</evidence>
<dbReference type="Pfam" id="PF09783">
    <property type="entry name" value="Vac_ImportDeg"/>
    <property type="match status" value="1"/>
</dbReference>
<reference evidence="3 4" key="1">
    <citation type="submission" date="2016-03" db="EMBL/GenBank/DDBJ databases">
        <title>How can Kluyveromyces marxianus grow so fast - potential evolutionary course in Saccharomyces Complex revealed by comparative genomics.</title>
        <authorList>
            <person name="Mo W."/>
            <person name="Lu W."/>
            <person name="Yang X."/>
            <person name="Qi J."/>
            <person name="Lv H."/>
        </authorList>
    </citation>
    <scope>NUCLEOTIDE SEQUENCE [LARGE SCALE GENOMIC DNA]</scope>
    <source>
        <strain evidence="3 4">FIM1</strain>
    </source>
</reference>
<organism evidence="3 4">
    <name type="scientific">Kluyveromyces marxianus</name>
    <name type="common">Yeast</name>
    <name type="synonym">Candida kefyr</name>
    <dbReference type="NCBI Taxonomy" id="4911"/>
    <lineage>
        <taxon>Eukaryota</taxon>
        <taxon>Fungi</taxon>
        <taxon>Dikarya</taxon>
        <taxon>Ascomycota</taxon>
        <taxon>Saccharomycotina</taxon>
        <taxon>Saccharomycetes</taxon>
        <taxon>Saccharomycetales</taxon>
        <taxon>Saccharomycetaceae</taxon>
        <taxon>Kluyveromyces</taxon>
    </lineage>
</organism>
<dbReference type="PANTHER" id="PTHR14534:SF3">
    <property type="entry name" value="GID COMPLEX SUBUNIT 4 HOMOLOG"/>
    <property type="match status" value="1"/>
</dbReference>
<name>A0ABX6F206_KLUMA</name>
<dbReference type="PANTHER" id="PTHR14534">
    <property type="entry name" value="VACUOLAR IMPORT AND DEGRADATION PROTEIN 24"/>
    <property type="match status" value="1"/>
</dbReference>